<dbReference type="PANTHER" id="PTHR43394:SF1">
    <property type="entry name" value="ATP-BINDING CASSETTE SUB-FAMILY B MEMBER 10, MITOCHONDRIAL"/>
    <property type="match status" value="1"/>
</dbReference>
<dbReference type="Pfam" id="PF00664">
    <property type="entry name" value="ABC_membrane"/>
    <property type="match status" value="1"/>
</dbReference>
<accession>A0A0M2NGU3</accession>
<evidence type="ECO:0000256" key="7">
    <source>
        <dbReference type="ARBA" id="ARBA00022989"/>
    </source>
</evidence>
<dbReference type="CDD" id="cd03254">
    <property type="entry name" value="ABCC_Glucan_exporter_like"/>
    <property type="match status" value="1"/>
</dbReference>
<evidence type="ECO:0000256" key="5">
    <source>
        <dbReference type="ARBA" id="ARBA00022741"/>
    </source>
</evidence>
<dbReference type="InterPro" id="IPR039421">
    <property type="entry name" value="Type_1_exporter"/>
</dbReference>
<dbReference type="PROSITE" id="PS00211">
    <property type="entry name" value="ABC_TRANSPORTER_1"/>
    <property type="match status" value="1"/>
</dbReference>
<comment type="caution">
    <text evidence="13">The sequence shown here is derived from an EMBL/GenBank/DDBJ whole genome shotgun (WGS) entry which is preliminary data.</text>
</comment>
<evidence type="ECO:0000256" key="2">
    <source>
        <dbReference type="ARBA" id="ARBA00022448"/>
    </source>
</evidence>
<dbReference type="CDD" id="cd18547">
    <property type="entry name" value="ABC_6TM_Tm288_like"/>
    <property type="match status" value="1"/>
</dbReference>
<feature type="transmembrane region" description="Helical" evidence="10">
    <location>
        <begin position="295"/>
        <end position="325"/>
    </location>
</feature>
<evidence type="ECO:0000256" key="9">
    <source>
        <dbReference type="SAM" id="MobiDB-lite"/>
    </source>
</evidence>
<dbReference type="PROSITE" id="PS50893">
    <property type="entry name" value="ABC_TRANSPORTER_2"/>
    <property type="match status" value="1"/>
</dbReference>
<dbReference type="PROSITE" id="PS50929">
    <property type="entry name" value="ABC_TM1F"/>
    <property type="match status" value="1"/>
</dbReference>
<feature type="transmembrane region" description="Helical" evidence="10">
    <location>
        <begin position="52"/>
        <end position="72"/>
    </location>
</feature>
<dbReference type="OrthoDB" id="9762778at2"/>
<keyword evidence="8 10" id="KW-0472">Membrane</keyword>
<feature type="domain" description="ABC transmembrane type-1" evidence="12">
    <location>
        <begin position="57"/>
        <end position="344"/>
    </location>
</feature>
<evidence type="ECO:0000259" key="12">
    <source>
        <dbReference type="PROSITE" id="PS50929"/>
    </source>
</evidence>
<reference evidence="13 14" key="1">
    <citation type="submission" date="2015-04" db="EMBL/GenBank/DDBJ databases">
        <title>Draft genome sequence of bacteremic isolate Catabacter hongkongensis type strain HKU16T.</title>
        <authorList>
            <person name="Lau S.K."/>
            <person name="Teng J.L."/>
            <person name="Huang Y."/>
            <person name="Curreem S.O."/>
            <person name="Tsui S.K."/>
            <person name="Woo P.C."/>
        </authorList>
    </citation>
    <scope>NUCLEOTIDE SEQUENCE [LARGE SCALE GENOMIC DNA]</scope>
    <source>
        <strain evidence="13 14">HKU16</strain>
    </source>
</reference>
<keyword evidence="2" id="KW-0813">Transport</keyword>
<dbReference type="Pfam" id="PF00005">
    <property type="entry name" value="ABC_tran"/>
    <property type="match status" value="1"/>
</dbReference>
<evidence type="ECO:0000256" key="6">
    <source>
        <dbReference type="ARBA" id="ARBA00022840"/>
    </source>
</evidence>
<dbReference type="GO" id="GO:0015421">
    <property type="term" value="F:ABC-type oligopeptide transporter activity"/>
    <property type="evidence" value="ECO:0007669"/>
    <property type="project" value="TreeGrafter"/>
</dbReference>
<dbReference type="FunFam" id="1.20.1560.10:FF:000011">
    <property type="entry name" value="Multidrug ABC transporter ATP-binding protein"/>
    <property type="match status" value="1"/>
</dbReference>
<dbReference type="AlphaFoldDB" id="A0A0M2NGU3"/>
<dbReference type="Gene3D" id="1.20.1560.10">
    <property type="entry name" value="ABC transporter type 1, transmembrane domain"/>
    <property type="match status" value="1"/>
</dbReference>
<evidence type="ECO:0000256" key="3">
    <source>
        <dbReference type="ARBA" id="ARBA00022475"/>
    </source>
</evidence>
<organism evidence="13 14">
    <name type="scientific">Christensenella hongkongensis</name>
    <dbReference type="NCBI Taxonomy" id="270498"/>
    <lineage>
        <taxon>Bacteria</taxon>
        <taxon>Bacillati</taxon>
        <taxon>Bacillota</taxon>
        <taxon>Clostridia</taxon>
        <taxon>Christensenellales</taxon>
        <taxon>Christensenellaceae</taxon>
        <taxon>Christensenella</taxon>
    </lineage>
</organism>
<dbReference type="STRING" id="270498.CHK_3068"/>
<dbReference type="Gene3D" id="3.40.50.300">
    <property type="entry name" value="P-loop containing nucleotide triphosphate hydrolases"/>
    <property type="match status" value="1"/>
</dbReference>
<feature type="transmembrane region" description="Helical" evidence="10">
    <location>
        <begin position="203"/>
        <end position="222"/>
    </location>
</feature>
<name>A0A0M2NGU3_9FIRM</name>
<evidence type="ECO:0000313" key="14">
    <source>
        <dbReference type="Proteomes" id="UP000034076"/>
    </source>
</evidence>
<dbReference type="PATRIC" id="fig|270498.16.peg.3162"/>
<dbReference type="InterPro" id="IPR011527">
    <property type="entry name" value="ABC1_TM_dom"/>
</dbReference>
<proteinExistence type="predicted"/>
<keyword evidence="3" id="KW-1003">Cell membrane</keyword>
<dbReference type="SUPFAM" id="SSF52540">
    <property type="entry name" value="P-loop containing nucleoside triphosphate hydrolases"/>
    <property type="match status" value="1"/>
</dbReference>
<evidence type="ECO:0000313" key="13">
    <source>
        <dbReference type="EMBL" id="KKI49490.1"/>
    </source>
</evidence>
<keyword evidence="6" id="KW-0067">ATP-binding</keyword>
<dbReference type="InterPro" id="IPR027417">
    <property type="entry name" value="P-loop_NTPase"/>
</dbReference>
<feature type="transmembrane region" description="Helical" evidence="10">
    <location>
        <begin position="177"/>
        <end position="197"/>
    </location>
</feature>
<keyword evidence="7 10" id="KW-1133">Transmembrane helix</keyword>
<evidence type="ECO:0000256" key="10">
    <source>
        <dbReference type="SAM" id="Phobius"/>
    </source>
</evidence>
<dbReference type="SUPFAM" id="SSF90123">
    <property type="entry name" value="ABC transporter transmembrane region"/>
    <property type="match status" value="1"/>
</dbReference>
<dbReference type="SMART" id="SM00382">
    <property type="entry name" value="AAA"/>
    <property type="match status" value="1"/>
</dbReference>
<dbReference type="PANTHER" id="PTHR43394">
    <property type="entry name" value="ATP-DEPENDENT PERMEASE MDL1, MITOCHONDRIAL"/>
    <property type="match status" value="1"/>
</dbReference>
<protein>
    <submittedName>
        <fullName evidence="13">Putative permease protein of ABC transporter system</fullName>
    </submittedName>
</protein>
<keyword evidence="14" id="KW-1185">Reference proteome</keyword>
<dbReference type="GO" id="GO:0005886">
    <property type="term" value="C:plasma membrane"/>
    <property type="evidence" value="ECO:0007669"/>
    <property type="project" value="UniProtKB-SubCell"/>
</dbReference>
<feature type="domain" description="ABC transporter" evidence="11">
    <location>
        <begin position="378"/>
        <end position="611"/>
    </location>
</feature>
<keyword evidence="5" id="KW-0547">Nucleotide-binding</keyword>
<dbReference type="FunFam" id="3.40.50.300:FF:000287">
    <property type="entry name" value="Multidrug ABC transporter ATP-binding protein"/>
    <property type="match status" value="1"/>
</dbReference>
<dbReference type="InterPro" id="IPR003593">
    <property type="entry name" value="AAA+_ATPase"/>
</dbReference>
<evidence type="ECO:0000256" key="8">
    <source>
        <dbReference type="ARBA" id="ARBA00023136"/>
    </source>
</evidence>
<dbReference type="GO" id="GO:0016887">
    <property type="term" value="F:ATP hydrolysis activity"/>
    <property type="evidence" value="ECO:0007669"/>
    <property type="project" value="InterPro"/>
</dbReference>
<dbReference type="InterPro" id="IPR017871">
    <property type="entry name" value="ABC_transporter-like_CS"/>
</dbReference>
<feature type="transmembrane region" description="Helical" evidence="10">
    <location>
        <begin position="92"/>
        <end position="115"/>
    </location>
</feature>
<dbReference type="Proteomes" id="UP000034076">
    <property type="component" value="Unassembled WGS sequence"/>
</dbReference>
<dbReference type="EMBL" id="LAYJ01000133">
    <property type="protein sequence ID" value="KKI49490.1"/>
    <property type="molecule type" value="Genomic_DNA"/>
</dbReference>
<dbReference type="RefSeq" id="WP_046444816.1">
    <property type="nucleotide sequence ID" value="NZ_LAYJ01000133.1"/>
</dbReference>
<feature type="region of interest" description="Disordered" evidence="9">
    <location>
        <begin position="1"/>
        <end position="26"/>
    </location>
</feature>
<evidence type="ECO:0000256" key="4">
    <source>
        <dbReference type="ARBA" id="ARBA00022692"/>
    </source>
</evidence>
<dbReference type="InterPro" id="IPR036640">
    <property type="entry name" value="ABC1_TM_sf"/>
</dbReference>
<evidence type="ECO:0000259" key="11">
    <source>
        <dbReference type="PROSITE" id="PS50893"/>
    </source>
</evidence>
<dbReference type="InterPro" id="IPR003439">
    <property type="entry name" value="ABC_transporter-like_ATP-bd"/>
</dbReference>
<gene>
    <name evidence="13" type="ORF">CHK_3068</name>
</gene>
<dbReference type="GO" id="GO:0005524">
    <property type="term" value="F:ATP binding"/>
    <property type="evidence" value="ECO:0007669"/>
    <property type="project" value="UniProtKB-KW"/>
</dbReference>
<sequence>MPNNEYKIGSQHKTEHKGPGIGGGPGMSVGSGEKAKNFGKTWGKLIAYCKPYLPAIIIALLLACVGSVFNIIGPSKLSEITDLITAGMGGGAIDLGAITGVGLTLVALYLMGYAFNYIQGFIMATMTQKVSKGLRTDISKKINRVPLSYFDKTSYGDVLSRVTNDVDTIGQTLNQSIGMLVTSITMFVGSFIMMLTINVLMTVAAVVAVVIGFVLMLVIISHSQKHFNRQQKALGKMNGHVEEVYAGHSVVKAYNGEKDEKKTFDQINKDLYQSAWKSQFMSGMMMPIMTFIGNLGYVAVCVVGAILAINGSITFGVIVAFMVYIRLFTQPLSQIAQAATTLQSTAAAGERVFEFLEERELEDESGKTQVLKNIEGNVTFKNVQFGYTKNKTIIKNFSVDVKAGQKVAIVGPTGAGKTTMVNLLMRFYEIGDGQIKVDGVPIDSLTRENVHDMFCMVLQDTWLFEGTIKENIIYNKEGVTDEQVVNACKAAGVHKFITSLPHGYDTILNDKANLSAGQKQLITIARAMVDDAPMLILDEATSSVDTRTEIMIQRAMDKLMDGRTTFVIAHRLSTIKNSNLILTMCDGDIVEAGTHEELLALDGIYAELYNSQFENNAA</sequence>
<keyword evidence="4 10" id="KW-0812">Transmembrane</keyword>
<comment type="subcellular location">
    <subcellularLocation>
        <location evidence="1">Cell membrane</location>
        <topology evidence="1">Multi-pass membrane protein</topology>
    </subcellularLocation>
</comment>
<evidence type="ECO:0000256" key="1">
    <source>
        <dbReference type="ARBA" id="ARBA00004651"/>
    </source>
</evidence>